<protein>
    <submittedName>
        <fullName evidence="2">14769_t:CDS:1</fullName>
    </submittedName>
</protein>
<name>A0A9N9AFM7_9GLOM</name>
<dbReference type="Proteomes" id="UP000789405">
    <property type="component" value="Unassembled WGS sequence"/>
</dbReference>
<gene>
    <name evidence="2" type="ORF">DERYTH_LOCUS4171</name>
</gene>
<dbReference type="AlphaFoldDB" id="A0A9N9AFM7"/>
<feature type="non-terminal residue" evidence="2">
    <location>
        <position position="99"/>
    </location>
</feature>
<organism evidence="2 3">
    <name type="scientific">Dentiscutata erythropus</name>
    <dbReference type="NCBI Taxonomy" id="1348616"/>
    <lineage>
        <taxon>Eukaryota</taxon>
        <taxon>Fungi</taxon>
        <taxon>Fungi incertae sedis</taxon>
        <taxon>Mucoromycota</taxon>
        <taxon>Glomeromycotina</taxon>
        <taxon>Glomeromycetes</taxon>
        <taxon>Diversisporales</taxon>
        <taxon>Gigasporaceae</taxon>
        <taxon>Dentiscutata</taxon>
    </lineage>
</organism>
<proteinExistence type="predicted"/>
<sequence>MVELCHLKHSFSVSQICGLLVAFECFFQVLFSVDAELVPPTKNAEFLTVHISKYDEKSTNMRQSQEQSLSPLPPITDDTSSTTHSSASNRHYEFTGTFK</sequence>
<feature type="compositionally biased region" description="Polar residues" evidence="1">
    <location>
        <begin position="60"/>
        <end position="70"/>
    </location>
</feature>
<reference evidence="2" key="1">
    <citation type="submission" date="2021-06" db="EMBL/GenBank/DDBJ databases">
        <authorList>
            <person name="Kallberg Y."/>
            <person name="Tangrot J."/>
            <person name="Rosling A."/>
        </authorList>
    </citation>
    <scope>NUCLEOTIDE SEQUENCE</scope>
    <source>
        <strain evidence="2">MA453B</strain>
    </source>
</reference>
<feature type="compositionally biased region" description="Low complexity" evidence="1">
    <location>
        <begin position="76"/>
        <end position="86"/>
    </location>
</feature>
<dbReference type="EMBL" id="CAJVPY010001566">
    <property type="protein sequence ID" value="CAG8527338.1"/>
    <property type="molecule type" value="Genomic_DNA"/>
</dbReference>
<feature type="region of interest" description="Disordered" evidence="1">
    <location>
        <begin position="56"/>
        <end position="99"/>
    </location>
</feature>
<comment type="caution">
    <text evidence="2">The sequence shown here is derived from an EMBL/GenBank/DDBJ whole genome shotgun (WGS) entry which is preliminary data.</text>
</comment>
<keyword evidence="3" id="KW-1185">Reference proteome</keyword>
<evidence type="ECO:0000313" key="3">
    <source>
        <dbReference type="Proteomes" id="UP000789405"/>
    </source>
</evidence>
<accession>A0A9N9AFM7</accession>
<evidence type="ECO:0000313" key="2">
    <source>
        <dbReference type="EMBL" id="CAG8527338.1"/>
    </source>
</evidence>
<evidence type="ECO:0000256" key="1">
    <source>
        <dbReference type="SAM" id="MobiDB-lite"/>
    </source>
</evidence>